<feature type="transmembrane region" description="Helical" evidence="7">
    <location>
        <begin position="329"/>
        <end position="352"/>
    </location>
</feature>
<evidence type="ECO:0000256" key="1">
    <source>
        <dbReference type="ARBA" id="ARBA00004651"/>
    </source>
</evidence>
<dbReference type="PRINTS" id="PR01035">
    <property type="entry name" value="TCRTETA"/>
</dbReference>
<dbReference type="InterPro" id="IPR050189">
    <property type="entry name" value="MFS_Efflux_Transporters"/>
</dbReference>
<evidence type="ECO:0000256" key="5">
    <source>
        <dbReference type="ARBA" id="ARBA00022989"/>
    </source>
</evidence>
<dbReference type="CDD" id="cd17324">
    <property type="entry name" value="MFS_NepI_like"/>
    <property type="match status" value="1"/>
</dbReference>
<feature type="transmembrane region" description="Helical" evidence="7">
    <location>
        <begin position="205"/>
        <end position="228"/>
    </location>
</feature>
<dbReference type="Gene3D" id="1.20.1250.20">
    <property type="entry name" value="MFS general substrate transporter like domains"/>
    <property type="match status" value="1"/>
</dbReference>
<dbReference type="EMBL" id="JBHSGD010000008">
    <property type="protein sequence ID" value="MFC4653082.1"/>
    <property type="molecule type" value="Genomic_DNA"/>
</dbReference>
<keyword evidence="5 7" id="KW-1133">Transmembrane helix</keyword>
<comment type="caution">
    <text evidence="9">The sequence shown here is derived from an EMBL/GenBank/DDBJ whole genome shotgun (WGS) entry which is preliminary data.</text>
</comment>
<reference evidence="10" key="1">
    <citation type="journal article" date="2019" name="Int. J. Syst. Evol. Microbiol.">
        <title>The Global Catalogue of Microorganisms (GCM) 10K type strain sequencing project: providing services to taxonomists for standard genome sequencing and annotation.</title>
        <authorList>
            <consortium name="The Broad Institute Genomics Platform"/>
            <consortium name="The Broad Institute Genome Sequencing Center for Infectious Disease"/>
            <person name="Wu L."/>
            <person name="Ma J."/>
        </authorList>
    </citation>
    <scope>NUCLEOTIDE SEQUENCE [LARGE SCALE GENOMIC DNA]</scope>
    <source>
        <strain evidence="10">CCUG 63287</strain>
    </source>
</reference>
<feature type="transmembrane region" description="Helical" evidence="7">
    <location>
        <begin position="153"/>
        <end position="174"/>
    </location>
</feature>
<sequence>MKKFSITFFLTIFLIGTDSLLISPLLPILAQNYHISLAIAGWMVSAYALGYAIFALLAGPLSEGKNRKHIILAGLIGFGLSTFFCAFAPNFAWMIIFRLFAGISASFIMPQIYAAVPTLVDGQNRIKLMATIGAGVSVSAIAGVPIGSVLASIIWQFPFIIIALLSAILFIILAKLLPTIQTPKPINHSFFSPYRHIFSNQRTRLYFLALLIFFIGVYSNTTFIGTWLAKGFHLPVEIIGFAMLFLGVGQLLGSILSPRLTLHFGSSKLLSLVLLTIAIVFFFVPFSTHLVLAIATLFIFFLLGGIQFPQWMTLIQESSPQALGTTSSLFSATVYLASTIGGIAGGTLFISFPHFFGVSWFSSLGALIAFLILVRIKTKKS</sequence>
<evidence type="ECO:0000259" key="8">
    <source>
        <dbReference type="PROSITE" id="PS50850"/>
    </source>
</evidence>
<feature type="transmembrane region" description="Helical" evidence="7">
    <location>
        <begin position="290"/>
        <end position="308"/>
    </location>
</feature>
<feature type="transmembrane region" description="Helical" evidence="7">
    <location>
        <begin position="95"/>
        <end position="116"/>
    </location>
</feature>
<dbReference type="InterPro" id="IPR036259">
    <property type="entry name" value="MFS_trans_sf"/>
</dbReference>
<dbReference type="RefSeq" id="WP_213536190.1">
    <property type="nucleotide sequence ID" value="NZ_BOVQ01000006.1"/>
</dbReference>
<dbReference type="InterPro" id="IPR001958">
    <property type="entry name" value="Tet-R_TetA/multi-R_MdtG-like"/>
</dbReference>
<evidence type="ECO:0000256" key="3">
    <source>
        <dbReference type="ARBA" id="ARBA00022475"/>
    </source>
</evidence>
<dbReference type="Proteomes" id="UP001595987">
    <property type="component" value="Unassembled WGS sequence"/>
</dbReference>
<organism evidence="9 10">
    <name type="scientific">Lactococcus nasutitermitis</name>
    <dbReference type="NCBI Taxonomy" id="1652957"/>
    <lineage>
        <taxon>Bacteria</taxon>
        <taxon>Bacillati</taxon>
        <taxon>Bacillota</taxon>
        <taxon>Bacilli</taxon>
        <taxon>Lactobacillales</taxon>
        <taxon>Streptococcaceae</taxon>
        <taxon>Lactococcus</taxon>
    </lineage>
</organism>
<feature type="transmembrane region" description="Helical" evidence="7">
    <location>
        <begin position="268"/>
        <end position="284"/>
    </location>
</feature>
<dbReference type="Pfam" id="PF07690">
    <property type="entry name" value="MFS_1"/>
    <property type="match status" value="1"/>
</dbReference>
<keyword evidence="4 7" id="KW-0812">Transmembrane</keyword>
<dbReference type="SUPFAM" id="SSF103473">
    <property type="entry name" value="MFS general substrate transporter"/>
    <property type="match status" value="1"/>
</dbReference>
<evidence type="ECO:0000256" key="2">
    <source>
        <dbReference type="ARBA" id="ARBA00022448"/>
    </source>
</evidence>
<feature type="transmembrane region" description="Helical" evidence="7">
    <location>
        <begin position="35"/>
        <end position="58"/>
    </location>
</feature>
<dbReference type="InterPro" id="IPR020846">
    <property type="entry name" value="MFS_dom"/>
</dbReference>
<protein>
    <submittedName>
        <fullName evidence="9">MFS transporter</fullName>
    </submittedName>
</protein>
<evidence type="ECO:0000313" key="10">
    <source>
        <dbReference type="Proteomes" id="UP001595987"/>
    </source>
</evidence>
<dbReference type="PANTHER" id="PTHR43124">
    <property type="entry name" value="PURINE EFFLUX PUMP PBUE"/>
    <property type="match status" value="1"/>
</dbReference>
<evidence type="ECO:0000313" key="9">
    <source>
        <dbReference type="EMBL" id="MFC4653082.1"/>
    </source>
</evidence>
<dbReference type="PROSITE" id="PS50850">
    <property type="entry name" value="MFS"/>
    <property type="match status" value="1"/>
</dbReference>
<keyword evidence="6 7" id="KW-0472">Membrane</keyword>
<dbReference type="InterPro" id="IPR011701">
    <property type="entry name" value="MFS"/>
</dbReference>
<evidence type="ECO:0000256" key="4">
    <source>
        <dbReference type="ARBA" id="ARBA00022692"/>
    </source>
</evidence>
<dbReference type="PANTHER" id="PTHR43124:SF3">
    <property type="entry name" value="CHLORAMPHENICOL EFFLUX PUMP RV0191"/>
    <property type="match status" value="1"/>
</dbReference>
<keyword evidence="2" id="KW-0813">Transport</keyword>
<feature type="transmembrane region" description="Helical" evidence="7">
    <location>
        <begin position="234"/>
        <end position="256"/>
    </location>
</feature>
<name>A0ABV9JF44_9LACT</name>
<accession>A0ABV9JF44</accession>
<feature type="transmembrane region" description="Helical" evidence="7">
    <location>
        <begin position="70"/>
        <end position="89"/>
    </location>
</feature>
<evidence type="ECO:0000256" key="7">
    <source>
        <dbReference type="SAM" id="Phobius"/>
    </source>
</evidence>
<feature type="transmembrane region" description="Helical" evidence="7">
    <location>
        <begin position="358"/>
        <end position="376"/>
    </location>
</feature>
<gene>
    <name evidence="9" type="ORF">ACFO26_09220</name>
</gene>
<feature type="domain" description="Major facilitator superfamily (MFS) profile" evidence="8">
    <location>
        <begin position="4"/>
        <end position="377"/>
    </location>
</feature>
<comment type="subcellular location">
    <subcellularLocation>
        <location evidence="1">Cell membrane</location>
        <topology evidence="1">Multi-pass membrane protein</topology>
    </subcellularLocation>
</comment>
<keyword evidence="3" id="KW-1003">Cell membrane</keyword>
<feature type="transmembrane region" description="Helical" evidence="7">
    <location>
        <begin position="128"/>
        <end position="147"/>
    </location>
</feature>
<evidence type="ECO:0000256" key="6">
    <source>
        <dbReference type="ARBA" id="ARBA00023136"/>
    </source>
</evidence>
<keyword evidence="10" id="KW-1185">Reference proteome</keyword>
<proteinExistence type="predicted"/>